<sequence>CPDSIDLKENGKINETDADLKRKNELDYTAELNKTVAKGLKIETFTMLLTEMVLSVIAVAFADMDGQIEMIPHQFTNESTNTKNAEYNVPAIAFGPIGLKEAFLDSIADCEVLNYSEDVNNSMDNNQSGQPSVTNRPGLGIQTLMPKHPQYATKIQRESSYNGWPNTSRHTPIELADAGFFFAGLRHWDKDDNVWIEHARWSKDCVFLLQKKGGPFVEL</sequence>
<feature type="non-terminal residue" evidence="1">
    <location>
        <position position="219"/>
    </location>
</feature>
<protein>
    <submittedName>
        <fullName evidence="1">IAP3-like protein</fullName>
    </submittedName>
</protein>
<dbReference type="PROSITE" id="PS50143">
    <property type="entry name" value="BIR_REPEAT_2"/>
    <property type="match status" value="1"/>
</dbReference>
<reference evidence="1" key="1">
    <citation type="submission" date="2022-11" db="EMBL/GenBank/DDBJ databases">
        <title>Centuries of genome instability and evolution in soft-shell clam transmissible cancer (bioRxiv).</title>
        <authorList>
            <person name="Hart S.F.M."/>
            <person name="Yonemitsu M.A."/>
            <person name="Giersch R.M."/>
            <person name="Beal B.F."/>
            <person name="Arriagada G."/>
            <person name="Davis B.W."/>
            <person name="Ostrander E.A."/>
            <person name="Goff S.P."/>
            <person name="Metzger M.J."/>
        </authorList>
    </citation>
    <scope>NUCLEOTIDE SEQUENCE</scope>
    <source>
        <strain evidence="1">MELC-2E11</strain>
        <tissue evidence="1">Siphon/mantle</tissue>
    </source>
</reference>
<dbReference type="PANTHER" id="PTHR10044">
    <property type="entry name" value="INHIBITOR OF APOPTOSIS"/>
    <property type="match status" value="1"/>
</dbReference>
<dbReference type="InterPro" id="IPR050784">
    <property type="entry name" value="IAP"/>
</dbReference>
<organism evidence="1 2">
    <name type="scientific">Mya arenaria</name>
    <name type="common">Soft-shell clam</name>
    <dbReference type="NCBI Taxonomy" id="6604"/>
    <lineage>
        <taxon>Eukaryota</taxon>
        <taxon>Metazoa</taxon>
        <taxon>Spiralia</taxon>
        <taxon>Lophotrochozoa</taxon>
        <taxon>Mollusca</taxon>
        <taxon>Bivalvia</taxon>
        <taxon>Autobranchia</taxon>
        <taxon>Heteroconchia</taxon>
        <taxon>Euheterodonta</taxon>
        <taxon>Imparidentia</taxon>
        <taxon>Neoheterodontei</taxon>
        <taxon>Myida</taxon>
        <taxon>Myoidea</taxon>
        <taxon>Myidae</taxon>
        <taxon>Mya</taxon>
    </lineage>
</organism>
<dbReference type="SUPFAM" id="SSF57924">
    <property type="entry name" value="Inhibitor of apoptosis (IAP) repeat"/>
    <property type="match status" value="1"/>
</dbReference>
<evidence type="ECO:0000313" key="1">
    <source>
        <dbReference type="EMBL" id="WAR31300.1"/>
    </source>
</evidence>
<keyword evidence="2" id="KW-1185">Reference proteome</keyword>
<dbReference type="InterPro" id="IPR001370">
    <property type="entry name" value="BIR_rpt"/>
</dbReference>
<dbReference type="Proteomes" id="UP001164746">
    <property type="component" value="Chromosome 17"/>
</dbReference>
<dbReference type="EMBL" id="CP111028">
    <property type="protein sequence ID" value="WAR31300.1"/>
    <property type="molecule type" value="Genomic_DNA"/>
</dbReference>
<dbReference type="PANTHER" id="PTHR10044:SF139">
    <property type="entry name" value="DEATH-ASSOCIATED INHIBITOR OF APOPTOSIS 2"/>
    <property type="match status" value="1"/>
</dbReference>
<dbReference type="Gene3D" id="1.10.1170.10">
    <property type="entry name" value="Inhibitor Of Apoptosis Protein (2mihbC-IAP-1), Chain A"/>
    <property type="match status" value="1"/>
</dbReference>
<name>A0ABY7GA57_MYAAR</name>
<accession>A0ABY7GA57</accession>
<gene>
    <name evidence="1" type="ORF">MAR_033842</name>
</gene>
<dbReference type="CDD" id="cd00022">
    <property type="entry name" value="BIR"/>
    <property type="match status" value="1"/>
</dbReference>
<evidence type="ECO:0000313" key="2">
    <source>
        <dbReference type="Proteomes" id="UP001164746"/>
    </source>
</evidence>
<dbReference type="SMART" id="SM00238">
    <property type="entry name" value="BIR"/>
    <property type="match status" value="1"/>
</dbReference>
<proteinExistence type="predicted"/>
<feature type="non-terminal residue" evidence="1">
    <location>
        <position position="1"/>
    </location>
</feature>